<evidence type="ECO:0000313" key="3">
    <source>
        <dbReference type="Proteomes" id="UP000186136"/>
    </source>
</evidence>
<comment type="caution">
    <text evidence="2">The sequence shown here is derived from an EMBL/GenBank/DDBJ whole genome shotgun (WGS) entry which is preliminary data.</text>
</comment>
<sequence>MFEVGCHQYFIFEVTRVAVDCVDQRGEAAEGATTVYRGAQHSVVPHDELECVARGGRDHKPQVPGVDGAQAVADFEKHRDHSRRHEPELLGHGQKRGHRGDPATHPALELLEHIQRVPALRQPGELQG</sequence>
<evidence type="ECO:0000256" key="1">
    <source>
        <dbReference type="SAM" id="MobiDB-lite"/>
    </source>
</evidence>
<organism evidence="2 3">
    <name type="scientific">Pichia membranifaciens</name>
    <dbReference type="NCBI Taxonomy" id="4926"/>
    <lineage>
        <taxon>Eukaryota</taxon>
        <taxon>Fungi</taxon>
        <taxon>Dikarya</taxon>
        <taxon>Ascomycota</taxon>
        <taxon>Saccharomycotina</taxon>
        <taxon>Pichiomycetes</taxon>
        <taxon>Pichiales</taxon>
        <taxon>Pichiaceae</taxon>
        <taxon>Pichia</taxon>
    </lineage>
</organism>
<feature type="region of interest" description="Disordered" evidence="1">
    <location>
        <begin position="76"/>
        <end position="109"/>
    </location>
</feature>
<protein>
    <submittedName>
        <fullName evidence="2">Uncharacterized protein</fullName>
    </submittedName>
</protein>
<keyword evidence="3" id="KW-1185">Reference proteome</keyword>
<name>A0A1Q2YL35_9ASCO</name>
<dbReference type="AlphaFoldDB" id="A0A1Q2YL35"/>
<proteinExistence type="predicted"/>
<evidence type="ECO:0000313" key="2">
    <source>
        <dbReference type="EMBL" id="GAV30063.1"/>
    </source>
</evidence>
<reference evidence="2 3" key="1">
    <citation type="submission" date="2016-08" db="EMBL/GenBank/DDBJ databases">
        <title>Whole genome shotgun sequence of Pichia membranifaciens KS47-1.</title>
        <authorList>
            <person name="Konishi M."/>
            <person name="Ishida M."/>
            <person name="Arakawa T."/>
            <person name="Kato Y."/>
            <person name="Horiuchi J."/>
        </authorList>
    </citation>
    <scope>NUCLEOTIDE SEQUENCE [LARGE SCALE GENOMIC DNA]</scope>
    <source>
        <strain evidence="2 3">KS47-1</strain>
    </source>
</reference>
<feature type="compositionally biased region" description="Basic and acidic residues" evidence="1">
    <location>
        <begin position="76"/>
        <end position="89"/>
    </location>
</feature>
<dbReference type="EMBL" id="BDGI01000158">
    <property type="protein sequence ID" value="GAV30063.1"/>
    <property type="molecule type" value="Genomic_DNA"/>
</dbReference>
<dbReference type="Proteomes" id="UP000186136">
    <property type="component" value="Unassembled WGS sequence"/>
</dbReference>
<accession>A0A1Q2YL35</accession>
<gene>
    <name evidence="2" type="ORF">PMKS-003569</name>
</gene>